<proteinExistence type="predicted"/>
<organism evidence="1 2">
    <name type="scientific">Bartonella rattimassiliensis 15908</name>
    <dbReference type="NCBI Taxonomy" id="1094556"/>
    <lineage>
        <taxon>Bacteria</taxon>
        <taxon>Pseudomonadati</taxon>
        <taxon>Pseudomonadota</taxon>
        <taxon>Alphaproteobacteria</taxon>
        <taxon>Hyphomicrobiales</taxon>
        <taxon>Bartonellaceae</taxon>
        <taxon>Bartonella</taxon>
    </lineage>
</organism>
<reference evidence="1 2" key="1">
    <citation type="submission" date="2012-03" db="EMBL/GenBank/DDBJ databases">
        <title>The Genome Sequence of Bartonella rattimassiliensis 15908.</title>
        <authorList>
            <consortium name="The Broad Institute Genome Sequencing Platform"/>
            <consortium name="The Broad Institute Genome Sequencing Center for Infectious Disease"/>
            <person name="Feldgarden M."/>
            <person name="Kirby J."/>
            <person name="Kosoy M."/>
            <person name="Birtles R."/>
            <person name="Probert W.S."/>
            <person name="Chiaraviglio L."/>
            <person name="Young S.K."/>
            <person name="Zeng Q."/>
            <person name="Gargeya S."/>
            <person name="Fitzgerald M."/>
            <person name="Haas B."/>
            <person name="Abouelleil A."/>
            <person name="Alvarado L."/>
            <person name="Arachchi H.M."/>
            <person name="Berlin A."/>
            <person name="Chapman S.B."/>
            <person name="Gearin G."/>
            <person name="Goldberg J."/>
            <person name="Griggs A."/>
            <person name="Gujja S."/>
            <person name="Hansen M."/>
            <person name="Heiman D."/>
            <person name="Howarth C."/>
            <person name="Larimer J."/>
            <person name="Lui A."/>
            <person name="MacDonald P.J.P."/>
            <person name="McCowen C."/>
            <person name="Montmayeur A."/>
            <person name="Murphy C."/>
            <person name="Neiman D."/>
            <person name="Pearson M."/>
            <person name="Priest M."/>
            <person name="Roberts A."/>
            <person name="Saif S."/>
            <person name="Shea T."/>
            <person name="Sisk P."/>
            <person name="Stolte C."/>
            <person name="Sykes S."/>
            <person name="Wortman J."/>
            <person name="Nusbaum C."/>
            <person name="Birren B."/>
        </authorList>
    </citation>
    <scope>NUCLEOTIDE SEQUENCE [LARGE SCALE GENOMIC DNA]</scope>
    <source>
        <strain evidence="1 2">15908</strain>
    </source>
</reference>
<gene>
    <name evidence="1" type="ORF">MCY_01363</name>
</gene>
<dbReference type="AlphaFoldDB" id="J1JL64"/>
<dbReference type="EMBL" id="AILY01000029">
    <property type="protein sequence ID" value="EJF84980.1"/>
    <property type="molecule type" value="Genomic_DNA"/>
</dbReference>
<dbReference type="Proteomes" id="UP000001077">
    <property type="component" value="Unassembled WGS sequence"/>
</dbReference>
<name>J1JL64_9HYPH</name>
<sequence>MSYITAINNDVLRYNKTIFKVFYIVSFFITDSDNFKAGKMLSSKFFMFQLVSCCFSVLSF</sequence>
<accession>J1JL64</accession>
<dbReference type="HOGENOM" id="CLU_2931941_0_0_5"/>
<evidence type="ECO:0000313" key="2">
    <source>
        <dbReference type="Proteomes" id="UP000001077"/>
    </source>
</evidence>
<keyword evidence="2" id="KW-1185">Reference proteome</keyword>
<protein>
    <submittedName>
        <fullName evidence="1">Uncharacterized protein</fullName>
    </submittedName>
</protein>
<evidence type="ECO:0000313" key="1">
    <source>
        <dbReference type="EMBL" id="EJF84980.1"/>
    </source>
</evidence>
<comment type="caution">
    <text evidence="1">The sequence shown here is derived from an EMBL/GenBank/DDBJ whole genome shotgun (WGS) entry which is preliminary data.</text>
</comment>